<dbReference type="GO" id="GO:0048367">
    <property type="term" value="P:shoot system development"/>
    <property type="evidence" value="ECO:0007669"/>
    <property type="project" value="InterPro"/>
</dbReference>
<keyword evidence="2" id="KW-1185">Reference proteome</keyword>
<reference evidence="2" key="1">
    <citation type="journal article" date="2017" name="Front. Plant Sci.">
        <title>Climate Clever Clovers: New Paradigm to Reduce the Environmental Footprint of Ruminants by Breeding Low Methanogenic Forages Utilizing Haplotype Variation.</title>
        <authorList>
            <person name="Kaur P."/>
            <person name="Appels R."/>
            <person name="Bayer P.E."/>
            <person name="Keeble-Gagnere G."/>
            <person name="Wang J."/>
            <person name="Hirakawa H."/>
            <person name="Shirasawa K."/>
            <person name="Vercoe P."/>
            <person name="Stefanova K."/>
            <person name="Durmic Z."/>
            <person name="Nichols P."/>
            <person name="Revell C."/>
            <person name="Isobe S.N."/>
            <person name="Edwards D."/>
            <person name="Erskine W."/>
        </authorList>
    </citation>
    <scope>NUCLEOTIDE SEQUENCE [LARGE SCALE GENOMIC DNA]</scope>
    <source>
        <strain evidence="2">cv. Daliak</strain>
    </source>
</reference>
<dbReference type="PANTHER" id="PTHR31509">
    <property type="entry name" value="BPS1-LIKE PROTEIN"/>
    <property type="match status" value="1"/>
</dbReference>
<dbReference type="Pfam" id="PF03087">
    <property type="entry name" value="BPS1"/>
    <property type="match status" value="1"/>
</dbReference>
<evidence type="ECO:0000313" key="1">
    <source>
        <dbReference type="EMBL" id="GAU28645.1"/>
    </source>
</evidence>
<protein>
    <recommendedName>
        <fullName evidence="3">Protein BPS1, chloroplastic</fullName>
    </recommendedName>
</protein>
<proteinExistence type="predicted"/>
<evidence type="ECO:0000313" key="2">
    <source>
        <dbReference type="Proteomes" id="UP000242715"/>
    </source>
</evidence>
<gene>
    <name evidence="1" type="ORF">TSUD_159260</name>
</gene>
<dbReference type="AlphaFoldDB" id="A0A2Z6MY30"/>
<sequence>MSRPQDPPRSFFPFGNPFRMISPKGTTLSPQLLAVLCAFEATLEEKLKKLIPKSKDEVVSLSWMTSAMQALCESHNDIKTLMTDLELPVTDWEEKWIDVYLDISVKLLDICIAFSSELSRLNQGHLLLQCTLHHLGSSSSDQLFRACSSLDGWRQHVSSKNPRIEKCGSILDNLVGSSDLPKVKKSAKGKVLMQAIYGVKVLTVFVCSVFATAFSGSTKNLIDMDVADVYSWAPTFKGLQNLVNEEIRVRFSSGRITVLNELEAVDSSVRELYPIIQGVVETTETESHAKTVEKLGRSTENFSQGVDLLVKEVDGFFQVVLSGRDALLSNLRSGATINGDILGVLLWKWGVGDKVRCLLILLNLSLRLGRTVVTPLCPKCYTPDLMTQLTELFNGTFEVSIWQRYSGFAMHSFLLRSVKTELLSRYEKKRGFGGVHNYSYSTVISSLSYGEKRALQKLCCRDRMPSSV</sequence>
<dbReference type="InterPro" id="IPR004320">
    <property type="entry name" value="BPS1_pln"/>
</dbReference>
<accession>A0A2Z6MY30</accession>
<organism evidence="1 2">
    <name type="scientific">Trifolium subterraneum</name>
    <name type="common">Subterranean clover</name>
    <dbReference type="NCBI Taxonomy" id="3900"/>
    <lineage>
        <taxon>Eukaryota</taxon>
        <taxon>Viridiplantae</taxon>
        <taxon>Streptophyta</taxon>
        <taxon>Embryophyta</taxon>
        <taxon>Tracheophyta</taxon>
        <taxon>Spermatophyta</taxon>
        <taxon>Magnoliopsida</taxon>
        <taxon>eudicotyledons</taxon>
        <taxon>Gunneridae</taxon>
        <taxon>Pentapetalae</taxon>
        <taxon>rosids</taxon>
        <taxon>fabids</taxon>
        <taxon>Fabales</taxon>
        <taxon>Fabaceae</taxon>
        <taxon>Papilionoideae</taxon>
        <taxon>50 kb inversion clade</taxon>
        <taxon>NPAAA clade</taxon>
        <taxon>Hologalegina</taxon>
        <taxon>IRL clade</taxon>
        <taxon>Trifolieae</taxon>
        <taxon>Trifolium</taxon>
    </lineage>
</organism>
<name>A0A2Z6MY30_TRISU</name>
<dbReference type="OrthoDB" id="694709at2759"/>
<dbReference type="EMBL" id="DF973377">
    <property type="protein sequence ID" value="GAU28645.1"/>
    <property type="molecule type" value="Genomic_DNA"/>
</dbReference>
<dbReference type="Proteomes" id="UP000242715">
    <property type="component" value="Unassembled WGS sequence"/>
</dbReference>
<evidence type="ECO:0008006" key="3">
    <source>
        <dbReference type="Google" id="ProtNLM"/>
    </source>
</evidence>
<dbReference type="GO" id="GO:0048364">
    <property type="term" value="P:root development"/>
    <property type="evidence" value="ECO:0007669"/>
    <property type="project" value="InterPro"/>
</dbReference>